<dbReference type="RefSeq" id="WP_254974236.1">
    <property type="nucleotide sequence ID" value="NZ_JANDWK010000019.1"/>
</dbReference>
<dbReference type="AlphaFoldDB" id="A0AAW5IR90"/>
<feature type="transmembrane region" description="Helical" evidence="1">
    <location>
        <begin position="92"/>
        <end position="110"/>
    </location>
</feature>
<feature type="transmembrane region" description="Helical" evidence="1">
    <location>
        <begin position="119"/>
        <end position="137"/>
    </location>
</feature>
<evidence type="ECO:0000313" key="3">
    <source>
        <dbReference type="Proteomes" id="UP001204486"/>
    </source>
</evidence>
<sequence length="138" mass="15247">MGIITDFLIDKAKDAAVSKVKDITVDKVKDAAIDKAKDMVIEKAEDIYMGEEDKAERAGCASNILRFFISLIWLIVVLGIDILSFIVFNPLVGAGLELCIFVITLCIPFLRKKGTLTRWWGWLALLSAISLLGIAFGR</sequence>
<dbReference type="EMBL" id="JANDWN010000021">
    <property type="protein sequence ID" value="MCP9600120.1"/>
    <property type="molecule type" value="Genomic_DNA"/>
</dbReference>
<dbReference type="Proteomes" id="UP001204486">
    <property type="component" value="Unassembled WGS sequence"/>
</dbReference>
<accession>A0AAW5IR90</accession>
<comment type="caution">
    <text evidence="2">The sequence shown here is derived from an EMBL/GenBank/DDBJ whole genome shotgun (WGS) entry which is preliminary data.</text>
</comment>
<name>A0AAW5IR90_9BACT</name>
<organism evidence="2 3">
    <name type="scientific">Segatella copri</name>
    <dbReference type="NCBI Taxonomy" id="165179"/>
    <lineage>
        <taxon>Bacteria</taxon>
        <taxon>Pseudomonadati</taxon>
        <taxon>Bacteroidota</taxon>
        <taxon>Bacteroidia</taxon>
        <taxon>Bacteroidales</taxon>
        <taxon>Prevotellaceae</taxon>
        <taxon>Segatella</taxon>
    </lineage>
</organism>
<evidence type="ECO:0000256" key="1">
    <source>
        <dbReference type="SAM" id="Phobius"/>
    </source>
</evidence>
<keyword evidence="1" id="KW-0812">Transmembrane</keyword>
<gene>
    <name evidence="2" type="ORF">NNC55_09155</name>
</gene>
<proteinExistence type="predicted"/>
<protein>
    <submittedName>
        <fullName evidence="2">Uncharacterized protein</fullName>
    </submittedName>
</protein>
<keyword evidence="1" id="KW-1133">Transmembrane helix</keyword>
<keyword evidence="1" id="KW-0472">Membrane</keyword>
<reference evidence="2" key="1">
    <citation type="submission" date="2022-07" db="EMBL/GenBank/DDBJ databases">
        <title>Prevotella copri.</title>
        <authorList>
            <person name="Yang C."/>
        </authorList>
    </citation>
    <scope>NUCLEOTIDE SEQUENCE</scope>
    <source>
        <strain evidence="2">HF1476</strain>
    </source>
</reference>
<feature type="transmembrane region" description="Helical" evidence="1">
    <location>
        <begin position="64"/>
        <end position="86"/>
    </location>
</feature>
<evidence type="ECO:0000313" key="2">
    <source>
        <dbReference type="EMBL" id="MCP9600120.1"/>
    </source>
</evidence>